<dbReference type="GO" id="GO:0016020">
    <property type="term" value="C:membrane"/>
    <property type="evidence" value="ECO:0007669"/>
    <property type="project" value="UniProtKB-SubCell"/>
</dbReference>
<evidence type="ECO:0000256" key="3">
    <source>
        <dbReference type="ARBA" id="ARBA00022692"/>
    </source>
</evidence>
<keyword evidence="4 6" id="KW-1133">Transmembrane helix</keyword>
<sequence length="456" mass="48947">MPVSIRRWEPENIVFWRARGEPIARRNLVLSILALHLNFNVWMMWSMVVVNLPAVGFVLSSQQQFLLVAIPPLTGALMRIVYSSVWSWVGGGRWLGISTLLLLIPAVGVAQVVQDLTTPFWLLLAIGASCGIGGGASSSHLSNTALFFPKSVKGLAMGLNAGIGNLGVSVAQLLIPLAISLPLFGALAGAPQIWGQGAEVREVWLQNAGYLWVLPVIAVAVLCFLFSHDLPKLRLTPLDQWRMMKDVDTWRICLLYMGAYGTFLGFAAAFPLLARTLFPLEDATPYLFVGPMLAALVRPFGGWLGDRVGGGVTAIACFVAMIVATLGLFACLPTEESVGSFWGFLALCQVLFIAAGVGNGATYQLSPKVFLLKAGRSAGDDVAEAYRRGTRDGTAAMSVSSIFAAAAGFAIPETFGTMLHLTGSFLPAFGVFLLFYAACTWVAWRHYARAGAPLRC</sequence>
<dbReference type="GO" id="GO:0015112">
    <property type="term" value="F:nitrate transmembrane transporter activity"/>
    <property type="evidence" value="ECO:0007669"/>
    <property type="project" value="InterPro"/>
</dbReference>
<dbReference type="AlphaFoldDB" id="A0A4T0UZT7"/>
<accession>A0A4T0UZT7</accession>
<proteinExistence type="inferred from homology"/>
<comment type="subcellular location">
    <subcellularLocation>
        <location evidence="1">Membrane</location>
        <topology evidence="1">Multi-pass membrane protein</topology>
    </subcellularLocation>
</comment>
<feature type="transmembrane region" description="Helical" evidence="6">
    <location>
        <begin position="27"/>
        <end position="45"/>
    </location>
</feature>
<dbReference type="InterPro" id="IPR036259">
    <property type="entry name" value="MFS_trans_sf"/>
</dbReference>
<feature type="transmembrane region" description="Helical" evidence="6">
    <location>
        <begin position="394"/>
        <end position="412"/>
    </location>
</feature>
<evidence type="ECO:0000256" key="2">
    <source>
        <dbReference type="ARBA" id="ARBA00008432"/>
    </source>
</evidence>
<dbReference type="Pfam" id="PF07690">
    <property type="entry name" value="MFS_1"/>
    <property type="match status" value="1"/>
</dbReference>
<feature type="transmembrane region" description="Helical" evidence="6">
    <location>
        <begin position="311"/>
        <end position="329"/>
    </location>
</feature>
<dbReference type="SUPFAM" id="SSF103473">
    <property type="entry name" value="MFS general substrate transporter"/>
    <property type="match status" value="1"/>
</dbReference>
<keyword evidence="8" id="KW-1185">Reference proteome</keyword>
<protein>
    <submittedName>
        <fullName evidence="7">MFS transporter</fullName>
    </submittedName>
</protein>
<reference evidence="7 8" key="1">
    <citation type="submission" date="2019-04" db="EMBL/GenBank/DDBJ databases">
        <title>Crenobacter sp. nov.</title>
        <authorList>
            <person name="Shi S."/>
        </authorList>
    </citation>
    <scope>NUCLEOTIDE SEQUENCE [LARGE SCALE GENOMIC DNA]</scope>
    <source>
        <strain evidence="7 8">GY 70310</strain>
    </source>
</reference>
<evidence type="ECO:0000313" key="7">
    <source>
        <dbReference type="EMBL" id="TIC84750.1"/>
    </source>
</evidence>
<evidence type="ECO:0000256" key="4">
    <source>
        <dbReference type="ARBA" id="ARBA00022989"/>
    </source>
</evidence>
<dbReference type="Gene3D" id="1.20.1250.20">
    <property type="entry name" value="MFS general substrate transporter like domains"/>
    <property type="match status" value="1"/>
</dbReference>
<feature type="transmembrane region" description="Helical" evidence="6">
    <location>
        <begin position="163"/>
        <end position="190"/>
    </location>
</feature>
<dbReference type="InterPro" id="IPR011701">
    <property type="entry name" value="MFS"/>
</dbReference>
<feature type="transmembrane region" description="Helical" evidence="6">
    <location>
        <begin position="341"/>
        <end position="363"/>
    </location>
</feature>
<feature type="transmembrane region" description="Helical" evidence="6">
    <location>
        <begin position="94"/>
        <end position="114"/>
    </location>
</feature>
<dbReference type="InterPro" id="IPR044772">
    <property type="entry name" value="NO3_transporter"/>
</dbReference>
<keyword evidence="3 6" id="KW-0812">Transmembrane</keyword>
<organism evidence="7 8">
    <name type="scientific">Crenobacter intestini</name>
    <dbReference type="NCBI Taxonomy" id="2563443"/>
    <lineage>
        <taxon>Bacteria</taxon>
        <taxon>Pseudomonadati</taxon>
        <taxon>Pseudomonadota</taxon>
        <taxon>Betaproteobacteria</taxon>
        <taxon>Neisseriales</taxon>
        <taxon>Neisseriaceae</taxon>
        <taxon>Crenobacter</taxon>
    </lineage>
</organism>
<dbReference type="RefSeq" id="WP_136552021.1">
    <property type="nucleotide sequence ID" value="NZ_STGJ01000005.1"/>
</dbReference>
<dbReference type="EMBL" id="STGJ01000005">
    <property type="protein sequence ID" value="TIC84750.1"/>
    <property type="molecule type" value="Genomic_DNA"/>
</dbReference>
<name>A0A4T0UZT7_9NEIS</name>
<comment type="similarity">
    <text evidence="2">Belongs to the major facilitator superfamily. Nitrate/nitrite porter (TC 2.A.1.8) family.</text>
</comment>
<evidence type="ECO:0000313" key="8">
    <source>
        <dbReference type="Proteomes" id="UP000308891"/>
    </source>
</evidence>
<dbReference type="Proteomes" id="UP000308891">
    <property type="component" value="Unassembled WGS sequence"/>
</dbReference>
<keyword evidence="5 6" id="KW-0472">Membrane</keyword>
<feature type="transmembrane region" description="Helical" evidence="6">
    <location>
        <begin position="65"/>
        <end position="82"/>
    </location>
</feature>
<gene>
    <name evidence="7" type="ORF">E5K04_06150</name>
</gene>
<feature type="transmembrane region" description="Helical" evidence="6">
    <location>
        <begin position="286"/>
        <end position="304"/>
    </location>
</feature>
<feature type="transmembrane region" description="Helical" evidence="6">
    <location>
        <begin position="120"/>
        <end position="142"/>
    </location>
</feature>
<evidence type="ECO:0000256" key="5">
    <source>
        <dbReference type="ARBA" id="ARBA00023136"/>
    </source>
</evidence>
<evidence type="ECO:0000256" key="6">
    <source>
        <dbReference type="SAM" id="Phobius"/>
    </source>
</evidence>
<evidence type="ECO:0000256" key="1">
    <source>
        <dbReference type="ARBA" id="ARBA00004141"/>
    </source>
</evidence>
<feature type="transmembrane region" description="Helical" evidence="6">
    <location>
        <begin position="210"/>
        <end position="231"/>
    </location>
</feature>
<dbReference type="PANTHER" id="PTHR23515">
    <property type="entry name" value="HIGH-AFFINITY NITRATE TRANSPORTER 2.3"/>
    <property type="match status" value="1"/>
</dbReference>
<dbReference type="OrthoDB" id="9771451at2"/>
<feature type="transmembrane region" description="Helical" evidence="6">
    <location>
        <begin position="424"/>
        <end position="444"/>
    </location>
</feature>
<comment type="caution">
    <text evidence="7">The sequence shown here is derived from an EMBL/GenBank/DDBJ whole genome shotgun (WGS) entry which is preliminary data.</text>
</comment>
<feature type="transmembrane region" description="Helical" evidence="6">
    <location>
        <begin position="252"/>
        <end position="274"/>
    </location>
</feature>